<dbReference type="AlphaFoldDB" id="A0A8S2Y3F7"/>
<feature type="compositionally biased region" description="Low complexity" evidence="1">
    <location>
        <begin position="1"/>
        <end position="17"/>
    </location>
</feature>
<evidence type="ECO:0000313" key="3">
    <source>
        <dbReference type="Proteomes" id="UP000681967"/>
    </source>
</evidence>
<name>A0A8S2Y3F7_9BILA</name>
<sequence>TQKQQTTSTTTTATASAYEDPNELLTLQRQQKFDQNQSVYIQHRYEPKTFCPIVLPSCPINTGYNRMIHYPSAPAHCHFDS</sequence>
<evidence type="ECO:0000313" key="2">
    <source>
        <dbReference type="EMBL" id="CAF4535949.1"/>
    </source>
</evidence>
<accession>A0A8S2Y3F7</accession>
<dbReference type="EMBL" id="CAJOBH010085115">
    <property type="protein sequence ID" value="CAF4535949.1"/>
    <property type="molecule type" value="Genomic_DNA"/>
</dbReference>
<gene>
    <name evidence="2" type="ORF">BYL167_LOCUS37492</name>
</gene>
<evidence type="ECO:0000256" key="1">
    <source>
        <dbReference type="SAM" id="MobiDB-lite"/>
    </source>
</evidence>
<proteinExistence type="predicted"/>
<reference evidence="2" key="1">
    <citation type="submission" date="2021-02" db="EMBL/GenBank/DDBJ databases">
        <authorList>
            <person name="Nowell W R."/>
        </authorList>
    </citation>
    <scope>NUCLEOTIDE SEQUENCE</scope>
</reference>
<organism evidence="2 3">
    <name type="scientific">Rotaria magnacalcarata</name>
    <dbReference type="NCBI Taxonomy" id="392030"/>
    <lineage>
        <taxon>Eukaryota</taxon>
        <taxon>Metazoa</taxon>
        <taxon>Spiralia</taxon>
        <taxon>Gnathifera</taxon>
        <taxon>Rotifera</taxon>
        <taxon>Eurotatoria</taxon>
        <taxon>Bdelloidea</taxon>
        <taxon>Philodinida</taxon>
        <taxon>Philodinidae</taxon>
        <taxon>Rotaria</taxon>
    </lineage>
</organism>
<protein>
    <submittedName>
        <fullName evidence="2">Uncharacterized protein</fullName>
    </submittedName>
</protein>
<dbReference type="Proteomes" id="UP000681967">
    <property type="component" value="Unassembled WGS sequence"/>
</dbReference>
<feature type="region of interest" description="Disordered" evidence="1">
    <location>
        <begin position="1"/>
        <end position="22"/>
    </location>
</feature>
<feature type="non-terminal residue" evidence="2">
    <location>
        <position position="81"/>
    </location>
</feature>
<comment type="caution">
    <text evidence="2">The sequence shown here is derived from an EMBL/GenBank/DDBJ whole genome shotgun (WGS) entry which is preliminary data.</text>
</comment>
<feature type="non-terminal residue" evidence="2">
    <location>
        <position position="1"/>
    </location>
</feature>